<keyword evidence="13" id="KW-0472">Membrane</keyword>
<organism evidence="15 16">
    <name type="scientific">Steinernema carpocapsae</name>
    <name type="common">Entomopathogenic nematode</name>
    <dbReference type="NCBI Taxonomy" id="34508"/>
    <lineage>
        <taxon>Eukaryota</taxon>
        <taxon>Metazoa</taxon>
        <taxon>Ecdysozoa</taxon>
        <taxon>Nematoda</taxon>
        <taxon>Chromadorea</taxon>
        <taxon>Rhabditida</taxon>
        <taxon>Tylenchina</taxon>
        <taxon>Panagrolaimomorpha</taxon>
        <taxon>Strongyloidoidea</taxon>
        <taxon>Steinernematidae</taxon>
        <taxon>Steinernema</taxon>
    </lineage>
</organism>
<keyword evidence="9" id="KW-0319">Glycerol metabolism</keyword>
<dbReference type="PANTHER" id="PTHR12317:SF0">
    <property type="entry name" value="ACYLTRANSFERASE"/>
    <property type="match status" value="1"/>
</dbReference>
<keyword evidence="6" id="KW-0444">Lipid biosynthesis</keyword>
<dbReference type="EMBL" id="AZBU02000015">
    <property type="protein sequence ID" value="TKR57490.1"/>
    <property type="molecule type" value="Genomic_DNA"/>
</dbReference>
<evidence type="ECO:0000256" key="3">
    <source>
        <dbReference type="ARBA" id="ARBA00005189"/>
    </source>
</evidence>
<dbReference type="AlphaFoldDB" id="A0A4U5LNQ0"/>
<evidence type="ECO:0000256" key="10">
    <source>
        <dbReference type="ARBA" id="ARBA00022824"/>
    </source>
</evidence>
<dbReference type="GO" id="GO:0006071">
    <property type="term" value="P:glycerol metabolic process"/>
    <property type="evidence" value="ECO:0007669"/>
    <property type="project" value="UniProtKB-KW"/>
</dbReference>
<evidence type="ECO:0000256" key="5">
    <source>
        <dbReference type="ARBA" id="ARBA00013244"/>
    </source>
</evidence>
<comment type="similarity">
    <text evidence="4">Belongs to the diacylglycerol acyltransferase family.</text>
</comment>
<evidence type="ECO:0000313" key="15">
    <source>
        <dbReference type="EMBL" id="TKR57490.1"/>
    </source>
</evidence>
<dbReference type="SUPFAM" id="SSF69593">
    <property type="entry name" value="Glycerol-3-phosphate (1)-acyltransferase"/>
    <property type="match status" value="1"/>
</dbReference>
<dbReference type="InterPro" id="IPR007130">
    <property type="entry name" value="DAGAT"/>
</dbReference>
<comment type="pathway">
    <text evidence="3">Lipid metabolism.</text>
</comment>
<dbReference type="OrthoDB" id="264532at2759"/>
<dbReference type="GO" id="GO:0005789">
    <property type="term" value="C:endoplasmic reticulum membrane"/>
    <property type="evidence" value="ECO:0007669"/>
    <property type="project" value="UniProtKB-SubCell"/>
</dbReference>
<sequence>MGQKLAAVDCGSVLLTIFLSKSLKPPRFLLVTTTSLAPILMEFSAMEFSVQLEPGFAKLFPGITPSIATLNIQFMLPLRRELNMAVGGISSSKESITYQLNRDKGGRAVVIVLGGAEEALDAHPHSFVLTLKHRMGFAKLALETGAHLVPIYSFGENDVYNQISNERGSWVREIQERIKHIIGFSPVLFNGRGIFNYSFGLLPYRKPINIVFGAPIPVKKVEKPTREQVQELHDQYCDALTKLFDNHKANYGISEDMKLTIL</sequence>
<evidence type="ECO:0000256" key="8">
    <source>
        <dbReference type="ARBA" id="ARBA00022692"/>
    </source>
</evidence>
<comment type="pathway">
    <text evidence="2">Glycerolipid metabolism; triacylglycerol biosynthesis.</text>
</comment>
<keyword evidence="10" id="KW-0256">Endoplasmic reticulum</keyword>
<dbReference type="PANTHER" id="PTHR12317">
    <property type="entry name" value="DIACYLGLYCEROL O-ACYLTRANSFERASE"/>
    <property type="match status" value="1"/>
</dbReference>
<dbReference type="EC" id="2.3.1.20" evidence="5"/>
<evidence type="ECO:0000256" key="7">
    <source>
        <dbReference type="ARBA" id="ARBA00022679"/>
    </source>
</evidence>
<evidence type="ECO:0000256" key="6">
    <source>
        <dbReference type="ARBA" id="ARBA00022516"/>
    </source>
</evidence>
<dbReference type="Pfam" id="PF03982">
    <property type="entry name" value="DAGAT"/>
    <property type="match status" value="1"/>
</dbReference>
<keyword evidence="11" id="KW-1133">Transmembrane helix</keyword>
<dbReference type="CDD" id="cd07987">
    <property type="entry name" value="LPLAT_MGAT-like"/>
    <property type="match status" value="1"/>
</dbReference>
<comment type="caution">
    <text evidence="15">The sequence shown here is derived from an EMBL/GenBank/DDBJ whole genome shotgun (WGS) entry which is preliminary data.</text>
</comment>
<evidence type="ECO:0000256" key="1">
    <source>
        <dbReference type="ARBA" id="ARBA00004477"/>
    </source>
</evidence>
<dbReference type="STRING" id="34508.A0A4U5LNQ0"/>
<evidence type="ECO:0000256" key="9">
    <source>
        <dbReference type="ARBA" id="ARBA00022798"/>
    </source>
</evidence>
<dbReference type="Proteomes" id="UP000298663">
    <property type="component" value="Unassembled WGS sequence"/>
</dbReference>
<reference evidence="15 16" key="1">
    <citation type="journal article" date="2015" name="Genome Biol.">
        <title>Comparative genomics of Steinernema reveals deeply conserved gene regulatory networks.</title>
        <authorList>
            <person name="Dillman A.R."/>
            <person name="Macchietto M."/>
            <person name="Porter C.F."/>
            <person name="Rogers A."/>
            <person name="Williams B."/>
            <person name="Antoshechkin I."/>
            <person name="Lee M.M."/>
            <person name="Goodwin Z."/>
            <person name="Lu X."/>
            <person name="Lewis E.E."/>
            <person name="Goodrich-Blair H."/>
            <person name="Stock S.P."/>
            <person name="Adams B.J."/>
            <person name="Sternberg P.W."/>
            <person name="Mortazavi A."/>
        </authorList>
    </citation>
    <scope>NUCLEOTIDE SEQUENCE [LARGE SCALE GENOMIC DNA]</scope>
    <source>
        <strain evidence="15 16">ALL</strain>
    </source>
</reference>
<evidence type="ECO:0000313" key="16">
    <source>
        <dbReference type="Proteomes" id="UP000298663"/>
    </source>
</evidence>
<evidence type="ECO:0000256" key="13">
    <source>
        <dbReference type="ARBA" id="ARBA00023136"/>
    </source>
</evidence>
<name>A0A4U5LNQ0_STECR</name>
<gene>
    <name evidence="15" type="ORF">L596_030746</name>
</gene>
<evidence type="ECO:0000256" key="2">
    <source>
        <dbReference type="ARBA" id="ARBA00004771"/>
    </source>
</evidence>
<evidence type="ECO:0000256" key="11">
    <source>
        <dbReference type="ARBA" id="ARBA00022989"/>
    </source>
</evidence>
<protein>
    <recommendedName>
        <fullName evidence="5">diacylglycerol O-acyltransferase</fullName>
        <ecNumber evidence="5">2.3.1.20</ecNumber>
    </recommendedName>
</protein>
<dbReference type="GO" id="GO:0019432">
    <property type="term" value="P:triglyceride biosynthetic process"/>
    <property type="evidence" value="ECO:0007669"/>
    <property type="project" value="TreeGrafter"/>
</dbReference>
<accession>A0A4U5LNQ0</accession>
<evidence type="ECO:0000256" key="4">
    <source>
        <dbReference type="ARBA" id="ARBA00005420"/>
    </source>
</evidence>
<dbReference type="GO" id="GO:0004144">
    <property type="term" value="F:diacylglycerol O-acyltransferase activity"/>
    <property type="evidence" value="ECO:0007669"/>
    <property type="project" value="UniProtKB-EC"/>
</dbReference>
<comment type="subcellular location">
    <subcellularLocation>
        <location evidence="1">Endoplasmic reticulum membrane</location>
        <topology evidence="1">Multi-pass membrane protein</topology>
    </subcellularLocation>
</comment>
<proteinExistence type="inferred from homology"/>
<evidence type="ECO:0000256" key="12">
    <source>
        <dbReference type="ARBA" id="ARBA00023098"/>
    </source>
</evidence>
<reference evidence="15 16" key="2">
    <citation type="journal article" date="2019" name="G3 (Bethesda)">
        <title>Hybrid Assembly of the Genome of the Entomopathogenic Nematode Steinernema carpocapsae Identifies the X-Chromosome.</title>
        <authorList>
            <person name="Serra L."/>
            <person name="Macchietto M."/>
            <person name="Macias-Munoz A."/>
            <person name="McGill C.J."/>
            <person name="Rodriguez I.M."/>
            <person name="Rodriguez B."/>
            <person name="Murad R."/>
            <person name="Mortazavi A."/>
        </authorList>
    </citation>
    <scope>NUCLEOTIDE SEQUENCE [LARGE SCALE GENOMIC DNA]</scope>
    <source>
        <strain evidence="15 16">ALL</strain>
    </source>
</reference>
<evidence type="ECO:0000256" key="14">
    <source>
        <dbReference type="ARBA" id="ARBA00023315"/>
    </source>
</evidence>
<keyword evidence="7" id="KW-0808">Transferase</keyword>
<keyword evidence="14" id="KW-0012">Acyltransferase</keyword>
<keyword evidence="12" id="KW-0443">Lipid metabolism</keyword>
<keyword evidence="8" id="KW-0812">Transmembrane</keyword>
<keyword evidence="16" id="KW-1185">Reference proteome</keyword>